<dbReference type="EMBL" id="KK853035">
    <property type="protein sequence ID" value="KDR12236.1"/>
    <property type="molecule type" value="Genomic_DNA"/>
</dbReference>
<sequence length="127" mass="14407">MFTLLTEAPQFILTTWRQITSEAHCCSVPITGTTTSPWTDFRRRARRWTHPAFLMVSLFFLDCEIDQRALAPARAVRTSSSSCGVSWLNGVVRAWLLTSSRSTWNTVIPSQKYDLLTWNFAGSSDES</sequence>
<reference evidence="1 2" key="1">
    <citation type="journal article" date="2014" name="Nat. Commun.">
        <title>Molecular traces of alternative social organization in a termite genome.</title>
        <authorList>
            <person name="Terrapon N."/>
            <person name="Li C."/>
            <person name="Robertson H.M."/>
            <person name="Ji L."/>
            <person name="Meng X."/>
            <person name="Booth W."/>
            <person name="Chen Z."/>
            <person name="Childers C.P."/>
            <person name="Glastad K.M."/>
            <person name="Gokhale K."/>
            <person name="Gowin J."/>
            <person name="Gronenberg W."/>
            <person name="Hermansen R.A."/>
            <person name="Hu H."/>
            <person name="Hunt B.G."/>
            <person name="Huylmans A.K."/>
            <person name="Khalil S.M."/>
            <person name="Mitchell R.D."/>
            <person name="Munoz-Torres M.C."/>
            <person name="Mustard J.A."/>
            <person name="Pan H."/>
            <person name="Reese J.T."/>
            <person name="Scharf M.E."/>
            <person name="Sun F."/>
            <person name="Vogel H."/>
            <person name="Xiao J."/>
            <person name="Yang W."/>
            <person name="Yang Z."/>
            <person name="Yang Z."/>
            <person name="Zhou J."/>
            <person name="Zhu J."/>
            <person name="Brent C.S."/>
            <person name="Elsik C.G."/>
            <person name="Goodisman M.A."/>
            <person name="Liberles D.A."/>
            <person name="Roe R.M."/>
            <person name="Vargo E.L."/>
            <person name="Vilcinskas A."/>
            <person name="Wang J."/>
            <person name="Bornberg-Bauer E."/>
            <person name="Korb J."/>
            <person name="Zhang G."/>
            <person name="Liebig J."/>
        </authorList>
    </citation>
    <scope>NUCLEOTIDE SEQUENCE [LARGE SCALE GENOMIC DNA]</scope>
    <source>
        <tissue evidence="1">Whole organism</tissue>
    </source>
</reference>
<gene>
    <name evidence="1" type="ORF">L798_13844</name>
</gene>
<organism evidence="1 2">
    <name type="scientific">Zootermopsis nevadensis</name>
    <name type="common">Dampwood termite</name>
    <dbReference type="NCBI Taxonomy" id="136037"/>
    <lineage>
        <taxon>Eukaryota</taxon>
        <taxon>Metazoa</taxon>
        <taxon>Ecdysozoa</taxon>
        <taxon>Arthropoda</taxon>
        <taxon>Hexapoda</taxon>
        <taxon>Insecta</taxon>
        <taxon>Pterygota</taxon>
        <taxon>Neoptera</taxon>
        <taxon>Polyneoptera</taxon>
        <taxon>Dictyoptera</taxon>
        <taxon>Blattodea</taxon>
        <taxon>Blattoidea</taxon>
        <taxon>Termitoidae</taxon>
        <taxon>Termopsidae</taxon>
        <taxon>Zootermopsis</taxon>
    </lineage>
</organism>
<name>A0A067QTM4_ZOONE</name>
<keyword evidence="2" id="KW-1185">Reference proteome</keyword>
<proteinExistence type="predicted"/>
<evidence type="ECO:0000313" key="2">
    <source>
        <dbReference type="Proteomes" id="UP000027135"/>
    </source>
</evidence>
<protein>
    <submittedName>
        <fullName evidence="1">Uncharacterized protein</fullName>
    </submittedName>
</protein>
<evidence type="ECO:0000313" key="1">
    <source>
        <dbReference type="EMBL" id="KDR12236.1"/>
    </source>
</evidence>
<accession>A0A067QTM4</accession>
<dbReference type="Proteomes" id="UP000027135">
    <property type="component" value="Unassembled WGS sequence"/>
</dbReference>
<dbReference type="AlphaFoldDB" id="A0A067QTM4"/>
<dbReference type="InParanoid" id="A0A067QTM4"/>